<evidence type="ECO:0000313" key="1">
    <source>
        <dbReference type="EMBL" id="KAJ8355258.1"/>
    </source>
</evidence>
<keyword evidence="2" id="KW-1185">Reference proteome</keyword>
<organism evidence="1 2">
    <name type="scientific">Aldrovandia affinis</name>
    <dbReference type="NCBI Taxonomy" id="143900"/>
    <lineage>
        <taxon>Eukaryota</taxon>
        <taxon>Metazoa</taxon>
        <taxon>Chordata</taxon>
        <taxon>Craniata</taxon>
        <taxon>Vertebrata</taxon>
        <taxon>Euteleostomi</taxon>
        <taxon>Actinopterygii</taxon>
        <taxon>Neopterygii</taxon>
        <taxon>Teleostei</taxon>
        <taxon>Notacanthiformes</taxon>
        <taxon>Halosauridae</taxon>
        <taxon>Aldrovandia</taxon>
    </lineage>
</organism>
<gene>
    <name evidence="1" type="ORF">AAFF_G00078400</name>
</gene>
<sequence length="87" mass="9668">MFTPHRFCSLELVGNAANRSNTYVANATGKPLRIYYSAGRLGLEMVNVNAGSLSVFKLHSQYRYVRIPVGSFVQIAGQGAIYVFHRD</sequence>
<name>A0AAD7VXM8_9TELE</name>
<reference evidence="1" key="1">
    <citation type="journal article" date="2023" name="Science">
        <title>Genome structures resolve the early diversification of teleost fishes.</title>
        <authorList>
            <person name="Parey E."/>
            <person name="Louis A."/>
            <person name="Montfort J."/>
            <person name="Bouchez O."/>
            <person name="Roques C."/>
            <person name="Iampietro C."/>
            <person name="Lluch J."/>
            <person name="Castinel A."/>
            <person name="Donnadieu C."/>
            <person name="Desvignes T."/>
            <person name="Floi Bucao C."/>
            <person name="Jouanno E."/>
            <person name="Wen M."/>
            <person name="Mejri S."/>
            <person name="Dirks R."/>
            <person name="Jansen H."/>
            <person name="Henkel C."/>
            <person name="Chen W.J."/>
            <person name="Zahm M."/>
            <person name="Cabau C."/>
            <person name="Klopp C."/>
            <person name="Thompson A.W."/>
            <person name="Robinson-Rechavi M."/>
            <person name="Braasch I."/>
            <person name="Lecointre G."/>
            <person name="Bobe J."/>
            <person name="Postlethwait J.H."/>
            <person name="Berthelot C."/>
            <person name="Roest Crollius H."/>
            <person name="Guiguen Y."/>
        </authorList>
    </citation>
    <scope>NUCLEOTIDE SEQUENCE</scope>
    <source>
        <strain evidence="1">NC1722</strain>
    </source>
</reference>
<dbReference type="EMBL" id="JAINUG010001484">
    <property type="protein sequence ID" value="KAJ8355258.1"/>
    <property type="molecule type" value="Genomic_DNA"/>
</dbReference>
<dbReference type="Proteomes" id="UP001221898">
    <property type="component" value="Unassembled WGS sequence"/>
</dbReference>
<comment type="caution">
    <text evidence="1">The sequence shown here is derived from an EMBL/GenBank/DDBJ whole genome shotgun (WGS) entry which is preliminary data.</text>
</comment>
<dbReference type="AlphaFoldDB" id="A0AAD7VXM8"/>
<evidence type="ECO:0000313" key="2">
    <source>
        <dbReference type="Proteomes" id="UP001221898"/>
    </source>
</evidence>
<protein>
    <submittedName>
        <fullName evidence="1">Uncharacterized protein</fullName>
    </submittedName>
</protein>
<proteinExistence type="predicted"/>
<accession>A0AAD7VXM8</accession>